<dbReference type="AlphaFoldDB" id="A0A2S0ICJ8"/>
<dbReference type="InterPro" id="IPR052896">
    <property type="entry name" value="GGT-like_enzyme"/>
</dbReference>
<dbReference type="Gene3D" id="1.10.246.130">
    <property type="match status" value="1"/>
</dbReference>
<dbReference type="PRINTS" id="PR01210">
    <property type="entry name" value="GGTRANSPTASE"/>
</dbReference>
<keyword evidence="2" id="KW-1185">Reference proteome</keyword>
<dbReference type="PANTHER" id="PTHR43881">
    <property type="entry name" value="GAMMA-GLUTAMYLTRANSPEPTIDASE (AFU_ORTHOLOGUE AFUA_4G13580)"/>
    <property type="match status" value="1"/>
</dbReference>
<dbReference type="RefSeq" id="WP_105240189.1">
    <property type="nucleotide sequence ID" value="NZ_CP023270.1"/>
</dbReference>
<dbReference type="EMBL" id="CP023270">
    <property type="protein sequence ID" value="AVJ29497.1"/>
    <property type="molecule type" value="Genomic_DNA"/>
</dbReference>
<dbReference type="InterPro" id="IPR043137">
    <property type="entry name" value="GGT_ssub_C"/>
</dbReference>
<evidence type="ECO:0000313" key="2">
    <source>
        <dbReference type="Proteomes" id="UP000239477"/>
    </source>
</evidence>
<dbReference type="Gene3D" id="3.60.20.40">
    <property type="match status" value="1"/>
</dbReference>
<accession>A0A2S0ICJ8</accession>
<dbReference type="PANTHER" id="PTHR43881:SF1">
    <property type="entry name" value="GAMMA-GLUTAMYLTRANSPEPTIDASE (AFU_ORTHOLOGUE AFUA_4G13580)"/>
    <property type="match status" value="1"/>
</dbReference>
<organism evidence="1 2">
    <name type="scientific">Achromobacter spanius</name>
    <dbReference type="NCBI Taxonomy" id="217203"/>
    <lineage>
        <taxon>Bacteria</taxon>
        <taxon>Pseudomonadati</taxon>
        <taxon>Pseudomonadota</taxon>
        <taxon>Betaproteobacteria</taxon>
        <taxon>Burkholderiales</taxon>
        <taxon>Alcaligenaceae</taxon>
        <taxon>Achromobacter</taxon>
    </lineage>
</organism>
<keyword evidence="1" id="KW-0808">Transferase</keyword>
<dbReference type="SUPFAM" id="SSF56235">
    <property type="entry name" value="N-terminal nucleophile aminohydrolases (Ntn hydrolases)"/>
    <property type="match status" value="1"/>
</dbReference>
<dbReference type="InterPro" id="IPR043138">
    <property type="entry name" value="GGT_lsub"/>
</dbReference>
<protein>
    <submittedName>
        <fullName evidence="1">Gamma-glutamyltransferase</fullName>
    </submittedName>
</protein>
<name>A0A2S0ICJ8_9BURK</name>
<reference evidence="1 2" key="1">
    <citation type="submission" date="2017-09" db="EMBL/GenBank/DDBJ databases">
        <title>Genomic, metabolic, and phenotypic characteristics of bacterial isolates from the natural microbiome of the model nematode Caenorhabditis elegans.</title>
        <authorList>
            <person name="Zimmermann J."/>
            <person name="Obeng N."/>
            <person name="Yang W."/>
            <person name="Obeng O."/>
            <person name="Kissoyan K."/>
            <person name="Pees B."/>
            <person name="Dirksen P."/>
            <person name="Hoppner M."/>
            <person name="Franke A."/>
            <person name="Rosenstiel P."/>
            <person name="Leippe M."/>
            <person name="Dierking K."/>
            <person name="Kaleta C."/>
            <person name="Schulenburg H."/>
        </authorList>
    </citation>
    <scope>NUCLEOTIDE SEQUENCE [LARGE SCALE GENOMIC DNA]</scope>
    <source>
        <strain evidence="1 2">MYb73</strain>
    </source>
</reference>
<dbReference type="GO" id="GO:0016740">
    <property type="term" value="F:transferase activity"/>
    <property type="evidence" value="ECO:0007669"/>
    <property type="project" value="UniProtKB-KW"/>
</dbReference>
<evidence type="ECO:0000313" key="1">
    <source>
        <dbReference type="EMBL" id="AVJ29497.1"/>
    </source>
</evidence>
<sequence>MNPSFTTRPEIRGTFGVVSSTHWLASQVAMSVLERGGNAYDAAVAGGFVLQIVEPHLNGPGGEVPILIWSEREQRMRALCGQGTAPALATPAYFRAMGLDLVPGIGLLPATVPGAFGAWLTLLRDYGTWELADVLQPAIGYARDGFPLVPRISQAILAVQALFRDEWKSSGNVWLPGGRVPAPDALFRTPAIAATYTRILDEAHAASTDRRGRIDAALDVWYRGFVADAIDSFYTNEAVLDTTGQRNPGLLRKSDLADWRATYDEPLTTQYGRYTVAKCGVWSQGPVHLQQLALLRHLDVDKLDPLSPQFVHRVAEAAKLAFADRTAWYGDPDHTQVPLAALLSDDYARARAAGIGERAATTLQPGSPGGKAPRLPDLEAAIRTLAASDTRYGVGEPTFAALPPVTEWATRELFVGDTCQIDVIDRDGNMVAATPSGGWLSSSPVVPELGFSLTTRLQMTWLDDGVPGQLQPGKRPCTTLSPGLALRDGLPYMAFGTPGGDQQDQWTVAFFLRHAMGMNLQAAIDAPSWHIDHFPGSFWPRSQTLNRLTVESRMPAATLDALRAAGHDVKVGPDWSEGRISACTREPAEGGRLLLRAAANPRGMQGYAVGR</sequence>
<proteinExistence type="predicted"/>
<dbReference type="InterPro" id="IPR029055">
    <property type="entry name" value="Ntn_hydrolases_N"/>
</dbReference>
<dbReference type="Proteomes" id="UP000239477">
    <property type="component" value="Chromosome"/>
</dbReference>
<gene>
    <name evidence="1" type="ORF">CLM73_21635</name>
</gene>
<dbReference type="Pfam" id="PF01019">
    <property type="entry name" value="G_glu_transpept"/>
    <property type="match status" value="1"/>
</dbReference>
<dbReference type="OrthoDB" id="5297205at2"/>